<organism evidence="1 2">
    <name type="scientific">Liparis tanakae</name>
    <name type="common">Tanaka's snailfish</name>
    <dbReference type="NCBI Taxonomy" id="230148"/>
    <lineage>
        <taxon>Eukaryota</taxon>
        <taxon>Metazoa</taxon>
        <taxon>Chordata</taxon>
        <taxon>Craniata</taxon>
        <taxon>Vertebrata</taxon>
        <taxon>Euteleostomi</taxon>
        <taxon>Actinopterygii</taxon>
        <taxon>Neopterygii</taxon>
        <taxon>Teleostei</taxon>
        <taxon>Neoteleostei</taxon>
        <taxon>Acanthomorphata</taxon>
        <taxon>Eupercaria</taxon>
        <taxon>Perciformes</taxon>
        <taxon>Cottioidei</taxon>
        <taxon>Cottales</taxon>
        <taxon>Liparidae</taxon>
        <taxon>Liparis</taxon>
    </lineage>
</organism>
<sequence>MTVSSASWSSAPQKCDGVLPVEFRSFAVDPQITSLEVLQHILIRAFELSGRRSFGMSYSSRDRSGAEMFLPLLSDWDLDLAFASAAAPYLQLRMDVKPAEDSPVMEDWDIISPRDVLGSEQLLAERTRSLANAALPFTQSLLSQVGRTLSKVQQAFSWSYGEELKPFHPPLSDAEFHHYLNGQGQVTRPDELRLRIYHGGVEPSLRKVEHGHSIVMGEHGALYCYGRAQGTLLLWESTGPLYCYGRALYCYGRARGTLLLW</sequence>
<dbReference type="EMBL" id="SRLO01002966">
    <property type="protein sequence ID" value="TNN32047.1"/>
    <property type="molecule type" value="Genomic_DNA"/>
</dbReference>
<name>A0A4Z2ET02_9TELE</name>
<protein>
    <submittedName>
        <fullName evidence="1">TBC1 domain family member 25</fullName>
    </submittedName>
</protein>
<reference evidence="1 2" key="1">
    <citation type="submission" date="2019-03" db="EMBL/GenBank/DDBJ databases">
        <title>First draft genome of Liparis tanakae, snailfish: a comprehensive survey of snailfish specific genes.</title>
        <authorList>
            <person name="Kim W."/>
            <person name="Song I."/>
            <person name="Jeong J.-H."/>
            <person name="Kim D."/>
            <person name="Kim S."/>
            <person name="Ryu S."/>
            <person name="Song J.Y."/>
            <person name="Lee S.K."/>
        </authorList>
    </citation>
    <scope>NUCLEOTIDE SEQUENCE [LARGE SCALE GENOMIC DNA]</scope>
    <source>
        <tissue evidence="1">Muscle</tissue>
    </source>
</reference>
<proteinExistence type="predicted"/>
<comment type="caution">
    <text evidence="1">The sequence shown here is derived from an EMBL/GenBank/DDBJ whole genome shotgun (WGS) entry which is preliminary data.</text>
</comment>
<evidence type="ECO:0000313" key="1">
    <source>
        <dbReference type="EMBL" id="TNN32047.1"/>
    </source>
</evidence>
<accession>A0A4Z2ET02</accession>
<gene>
    <name evidence="1" type="primary">TBC1D25_1</name>
    <name evidence="1" type="ORF">EYF80_057797</name>
</gene>
<keyword evidence="2" id="KW-1185">Reference proteome</keyword>
<dbReference type="AlphaFoldDB" id="A0A4Z2ET02"/>
<dbReference type="Proteomes" id="UP000314294">
    <property type="component" value="Unassembled WGS sequence"/>
</dbReference>
<dbReference type="OrthoDB" id="10264062at2759"/>
<evidence type="ECO:0000313" key="2">
    <source>
        <dbReference type="Proteomes" id="UP000314294"/>
    </source>
</evidence>